<sequence length="153" mass="16447">MQSAARDPVPICMLPPSKIHGSLPESISAIAEAACCHVLHGCMQGLMSTTPTIRNLVCSYTQIGPVPGSSLRTRSSFLGFRRQAFPLGSGEPAARELGRSGFLDCHESSIGSPRIVLVPRVSIRDAGLHSSAMYASFMYRHRVVAANNKPRNN</sequence>
<keyword evidence="2" id="KW-1185">Reference proteome</keyword>
<accession>A0A6G1H1M1</accession>
<dbReference type="Proteomes" id="UP000800041">
    <property type="component" value="Unassembled WGS sequence"/>
</dbReference>
<gene>
    <name evidence="1" type="ORF">K402DRAFT_68630</name>
</gene>
<protein>
    <submittedName>
        <fullName evidence="1">Uncharacterized protein</fullName>
    </submittedName>
</protein>
<reference evidence="1" key="1">
    <citation type="journal article" date="2020" name="Stud. Mycol.">
        <title>101 Dothideomycetes genomes: a test case for predicting lifestyles and emergence of pathogens.</title>
        <authorList>
            <person name="Haridas S."/>
            <person name="Albert R."/>
            <person name="Binder M."/>
            <person name="Bloem J."/>
            <person name="Labutti K."/>
            <person name="Salamov A."/>
            <person name="Andreopoulos B."/>
            <person name="Baker S."/>
            <person name="Barry K."/>
            <person name="Bills G."/>
            <person name="Bluhm B."/>
            <person name="Cannon C."/>
            <person name="Castanera R."/>
            <person name="Culley D."/>
            <person name="Daum C."/>
            <person name="Ezra D."/>
            <person name="Gonzalez J."/>
            <person name="Henrissat B."/>
            <person name="Kuo A."/>
            <person name="Liang C."/>
            <person name="Lipzen A."/>
            <person name="Lutzoni F."/>
            <person name="Magnuson J."/>
            <person name="Mondo S."/>
            <person name="Nolan M."/>
            <person name="Ohm R."/>
            <person name="Pangilinan J."/>
            <person name="Park H.-J."/>
            <person name="Ramirez L."/>
            <person name="Alfaro M."/>
            <person name="Sun H."/>
            <person name="Tritt A."/>
            <person name="Yoshinaga Y."/>
            <person name="Zwiers L.-H."/>
            <person name="Turgeon B."/>
            <person name="Goodwin S."/>
            <person name="Spatafora J."/>
            <person name="Crous P."/>
            <person name="Grigoriev I."/>
        </authorList>
    </citation>
    <scope>NUCLEOTIDE SEQUENCE</scope>
    <source>
        <strain evidence="1">CBS 113979</strain>
    </source>
</reference>
<evidence type="ECO:0000313" key="1">
    <source>
        <dbReference type="EMBL" id="KAF1986899.1"/>
    </source>
</evidence>
<proteinExistence type="predicted"/>
<organism evidence="1 2">
    <name type="scientific">Aulographum hederae CBS 113979</name>
    <dbReference type="NCBI Taxonomy" id="1176131"/>
    <lineage>
        <taxon>Eukaryota</taxon>
        <taxon>Fungi</taxon>
        <taxon>Dikarya</taxon>
        <taxon>Ascomycota</taxon>
        <taxon>Pezizomycotina</taxon>
        <taxon>Dothideomycetes</taxon>
        <taxon>Pleosporomycetidae</taxon>
        <taxon>Aulographales</taxon>
        <taxon>Aulographaceae</taxon>
    </lineage>
</organism>
<dbReference type="EMBL" id="ML977155">
    <property type="protein sequence ID" value="KAF1986899.1"/>
    <property type="molecule type" value="Genomic_DNA"/>
</dbReference>
<dbReference type="AlphaFoldDB" id="A0A6G1H1M1"/>
<evidence type="ECO:0000313" key="2">
    <source>
        <dbReference type="Proteomes" id="UP000800041"/>
    </source>
</evidence>
<name>A0A6G1H1M1_9PEZI</name>